<dbReference type="GO" id="GO:0016151">
    <property type="term" value="F:nickel cation binding"/>
    <property type="evidence" value="ECO:0007669"/>
    <property type="project" value="InterPro"/>
</dbReference>
<dbReference type="NCBIfam" id="NF047575">
    <property type="entry name" value="opine_bind_CntA"/>
    <property type="match status" value="1"/>
</dbReference>
<keyword evidence="4" id="KW-1185">Reference proteome</keyword>
<evidence type="ECO:0000313" key="3">
    <source>
        <dbReference type="EMBL" id="QCT02934.1"/>
    </source>
</evidence>
<dbReference type="Gene3D" id="3.10.105.10">
    <property type="entry name" value="Dipeptide-binding Protein, Domain 3"/>
    <property type="match status" value="1"/>
</dbReference>
<dbReference type="InterPro" id="IPR000914">
    <property type="entry name" value="SBP_5_dom"/>
</dbReference>
<feature type="domain" description="Solute-binding protein family 5" evidence="2">
    <location>
        <begin position="82"/>
        <end position="453"/>
    </location>
</feature>
<dbReference type="Pfam" id="PF00496">
    <property type="entry name" value="SBP_bac_5"/>
    <property type="match status" value="1"/>
</dbReference>
<dbReference type="InterPro" id="IPR030678">
    <property type="entry name" value="Peptide/Ni-bd"/>
</dbReference>
<protein>
    <submittedName>
        <fullName evidence="3">ABC transporter substrate-binding protein</fullName>
    </submittedName>
</protein>
<dbReference type="NCBIfam" id="TIGR02294">
    <property type="entry name" value="nickel_nikA"/>
    <property type="match status" value="1"/>
</dbReference>
<dbReference type="GO" id="GO:1904680">
    <property type="term" value="F:peptide transmembrane transporter activity"/>
    <property type="evidence" value="ECO:0007669"/>
    <property type="project" value="TreeGrafter"/>
</dbReference>
<dbReference type="EMBL" id="CP040396">
    <property type="protein sequence ID" value="QCT02934.1"/>
    <property type="molecule type" value="Genomic_DNA"/>
</dbReference>
<evidence type="ECO:0000313" key="4">
    <source>
        <dbReference type="Proteomes" id="UP000300879"/>
    </source>
</evidence>
<dbReference type="GO" id="GO:0015833">
    <property type="term" value="P:peptide transport"/>
    <property type="evidence" value="ECO:0007669"/>
    <property type="project" value="TreeGrafter"/>
</dbReference>
<name>A0A4V1G3Z7_9BACL</name>
<dbReference type="Gene3D" id="3.40.190.10">
    <property type="entry name" value="Periplasmic binding protein-like II"/>
    <property type="match status" value="1"/>
</dbReference>
<dbReference type="Proteomes" id="UP000300879">
    <property type="component" value="Chromosome"/>
</dbReference>
<dbReference type="GO" id="GO:0043190">
    <property type="term" value="C:ATP-binding cassette (ABC) transporter complex"/>
    <property type="evidence" value="ECO:0007669"/>
    <property type="project" value="InterPro"/>
</dbReference>
<feature type="signal peptide" evidence="1">
    <location>
        <begin position="1"/>
        <end position="29"/>
    </location>
</feature>
<feature type="chain" id="PRO_5020971261" evidence="1">
    <location>
        <begin position="30"/>
        <end position="540"/>
    </location>
</feature>
<dbReference type="GO" id="GO:0015675">
    <property type="term" value="P:nickel cation transport"/>
    <property type="evidence" value="ECO:0007669"/>
    <property type="project" value="InterPro"/>
</dbReference>
<dbReference type="InterPro" id="IPR039424">
    <property type="entry name" value="SBP_5"/>
</dbReference>
<dbReference type="PANTHER" id="PTHR30290:SF37">
    <property type="entry name" value="NICKEL-BINDING PERIPLASMIC PROTEIN"/>
    <property type="match status" value="1"/>
</dbReference>
<keyword evidence="1" id="KW-0732">Signal</keyword>
<dbReference type="PIRSF" id="PIRSF002741">
    <property type="entry name" value="MppA"/>
    <property type="match status" value="1"/>
</dbReference>
<dbReference type="PROSITE" id="PS51257">
    <property type="entry name" value="PROKAR_LIPOPROTEIN"/>
    <property type="match status" value="1"/>
</dbReference>
<dbReference type="CDD" id="cd08489">
    <property type="entry name" value="PBP2_NikA"/>
    <property type="match status" value="1"/>
</dbReference>
<reference evidence="3 4" key="1">
    <citation type="submission" date="2019-05" db="EMBL/GenBank/DDBJ databases">
        <authorList>
            <person name="Chen C."/>
        </authorList>
    </citation>
    <scope>NUCLEOTIDE SEQUENCE [LARGE SCALE GENOMIC DNA]</scope>
    <source>
        <strain evidence="3 4">HB172198</strain>
    </source>
</reference>
<gene>
    <name evidence="3" type="ORF">E6C60_2221</name>
</gene>
<sequence length="540" mass="59599">MRVRRSFWITMLTLAALVLLSACNSSEQAEKQAANPENKESKEIVYATAKDIVDMNPHLYAGSMPAQGIVYESLVESTQEGIAPLLAASWELSEDGKVYTFKLREDVTFHDGEPFNAEAVKQNLEAVLSNAAKHSWIGLTTRIESCNVIDEFTVELVLTEGYQPALNELAMTRPFVFISPKSFINGETKDGVQSYHGTGPYKLAEHKVDQYAVFEANEQYWNGAPAVKKITSKVLPAGETTFLALQKGEVNFVFTDDRGADSLDEEAMEALVASGKYQLERSEPMNTKMIAANSGKTDSPVSELAVREAIWHAIDRETISSQIMNGAEGPAEALFSANVYAADLPLKKREFDLETSKSLLESAGWVMKEGEAVRTKNGKPLAMSVYFDVNSSTQKIQAEYIQSTLKEIGMQLELVGEESSSIANRRGTGEYDLLFNQTWGLAYDPQSTIAAFALESSYLHTTKGMKDADVLYSKIEQARAAQEESEAKALYADILNMVHEEAVFIPLTHGSVTVLAPSDLTGLAFKQTQFELPFERMSFK</sequence>
<proteinExistence type="predicted"/>
<dbReference type="InterPro" id="IPR011980">
    <property type="entry name" value="CntA-like"/>
</dbReference>
<dbReference type="KEGG" id="palo:E6C60_2221"/>
<dbReference type="GO" id="GO:0020037">
    <property type="term" value="F:heme binding"/>
    <property type="evidence" value="ECO:0007669"/>
    <property type="project" value="InterPro"/>
</dbReference>
<dbReference type="SUPFAM" id="SSF53850">
    <property type="entry name" value="Periplasmic binding protein-like II"/>
    <property type="match status" value="1"/>
</dbReference>
<accession>A0A4V1G3Z7</accession>
<organism evidence="3 4">
    <name type="scientific">Paenibacillus algicola</name>
    <dbReference type="NCBI Taxonomy" id="2565926"/>
    <lineage>
        <taxon>Bacteria</taxon>
        <taxon>Bacillati</taxon>
        <taxon>Bacillota</taxon>
        <taxon>Bacilli</taxon>
        <taxon>Bacillales</taxon>
        <taxon>Paenibacillaceae</taxon>
        <taxon>Paenibacillus</taxon>
    </lineage>
</organism>
<evidence type="ECO:0000256" key="1">
    <source>
        <dbReference type="SAM" id="SignalP"/>
    </source>
</evidence>
<dbReference type="AlphaFoldDB" id="A0A4V1G3Z7"/>
<dbReference type="RefSeq" id="WP_407669117.1">
    <property type="nucleotide sequence ID" value="NZ_CP040396.1"/>
</dbReference>
<dbReference type="PANTHER" id="PTHR30290">
    <property type="entry name" value="PERIPLASMIC BINDING COMPONENT OF ABC TRANSPORTER"/>
    <property type="match status" value="1"/>
</dbReference>
<evidence type="ECO:0000259" key="2">
    <source>
        <dbReference type="Pfam" id="PF00496"/>
    </source>
</evidence>
<dbReference type="GO" id="GO:0030288">
    <property type="term" value="C:outer membrane-bounded periplasmic space"/>
    <property type="evidence" value="ECO:0007669"/>
    <property type="project" value="TreeGrafter"/>
</dbReference>